<dbReference type="InterPro" id="IPR027417">
    <property type="entry name" value="P-loop_NTPase"/>
</dbReference>
<accession>A0A816E7U3</accession>
<reference evidence="2" key="1">
    <citation type="submission" date="2021-02" db="EMBL/GenBank/DDBJ databases">
        <authorList>
            <person name="Nowell W R."/>
        </authorList>
    </citation>
    <scope>NUCLEOTIDE SEQUENCE</scope>
</reference>
<keyword evidence="3" id="KW-1185">Reference proteome</keyword>
<evidence type="ECO:0000313" key="3">
    <source>
        <dbReference type="Proteomes" id="UP000663832"/>
    </source>
</evidence>
<dbReference type="EMBL" id="CAJNOI010002845">
    <property type="protein sequence ID" value="CAF1494706.1"/>
    <property type="molecule type" value="Genomic_DNA"/>
</dbReference>
<sequence length="190" mass="21846">LLTPFSHLKHVQGKMGNVLKTSDISTSLPLMFIPLFSSLSEQFFNEKPSINVNDLCTMIKQQIIASPEIIIIEDLQILRHLLKYSDEEILLMQRKLREIFPTAQFITQISISDDENDNDEHFSSFLINMLKRIHTKHLFIRSLSTGSTKDINGQLIYTGPSQSRLWTNAVIRKCLFRLTERTLNLITSAV</sequence>
<feature type="non-terminal residue" evidence="2">
    <location>
        <position position="1"/>
    </location>
</feature>
<dbReference type="EMBL" id="CAJNOM010003178">
    <property type="protein sequence ID" value="CAF1642549.1"/>
    <property type="molecule type" value="Genomic_DNA"/>
</dbReference>
<dbReference type="AlphaFoldDB" id="A0A816E7U3"/>
<dbReference type="Gene3D" id="3.40.50.300">
    <property type="entry name" value="P-loop containing nucleotide triphosphate hydrolases"/>
    <property type="match status" value="1"/>
</dbReference>
<name>A0A816E7U3_9BILA</name>
<dbReference type="OrthoDB" id="9995306at2759"/>
<evidence type="ECO:0000313" key="1">
    <source>
        <dbReference type="EMBL" id="CAF1494706.1"/>
    </source>
</evidence>
<comment type="caution">
    <text evidence="2">The sequence shown here is derived from an EMBL/GenBank/DDBJ whole genome shotgun (WGS) entry which is preliminary data.</text>
</comment>
<protein>
    <submittedName>
        <fullName evidence="2">Uncharacterized protein</fullName>
    </submittedName>
</protein>
<organism evidence="2 3">
    <name type="scientific">Adineta steineri</name>
    <dbReference type="NCBI Taxonomy" id="433720"/>
    <lineage>
        <taxon>Eukaryota</taxon>
        <taxon>Metazoa</taxon>
        <taxon>Spiralia</taxon>
        <taxon>Gnathifera</taxon>
        <taxon>Rotifera</taxon>
        <taxon>Eurotatoria</taxon>
        <taxon>Bdelloidea</taxon>
        <taxon>Adinetida</taxon>
        <taxon>Adinetidae</taxon>
        <taxon>Adineta</taxon>
    </lineage>
</organism>
<evidence type="ECO:0000313" key="2">
    <source>
        <dbReference type="EMBL" id="CAF1642549.1"/>
    </source>
</evidence>
<proteinExistence type="predicted"/>
<dbReference type="Proteomes" id="UP000663877">
    <property type="component" value="Unassembled WGS sequence"/>
</dbReference>
<gene>
    <name evidence="1" type="ORF">BJG266_LOCUS42817</name>
    <name evidence="2" type="ORF">QVE165_LOCUS59717</name>
</gene>
<dbReference type="Proteomes" id="UP000663832">
    <property type="component" value="Unassembled WGS sequence"/>
</dbReference>